<accession>A0A1R1PPH9</accession>
<organism evidence="1 2">
    <name type="scientific">Zancudomyces culisetae</name>
    <name type="common">Gut fungus</name>
    <name type="synonym">Smittium culisetae</name>
    <dbReference type="NCBI Taxonomy" id="1213189"/>
    <lineage>
        <taxon>Eukaryota</taxon>
        <taxon>Fungi</taxon>
        <taxon>Fungi incertae sedis</taxon>
        <taxon>Zoopagomycota</taxon>
        <taxon>Kickxellomycotina</taxon>
        <taxon>Harpellomycetes</taxon>
        <taxon>Harpellales</taxon>
        <taxon>Legeriomycetaceae</taxon>
        <taxon>Zancudomyces</taxon>
    </lineage>
</organism>
<proteinExistence type="predicted"/>
<evidence type="ECO:0000313" key="1">
    <source>
        <dbReference type="EMBL" id="OMH82885.1"/>
    </source>
</evidence>
<dbReference type="Proteomes" id="UP000188320">
    <property type="component" value="Unassembled WGS sequence"/>
</dbReference>
<gene>
    <name evidence="1" type="ORF">AX774_g3626</name>
</gene>
<dbReference type="AlphaFoldDB" id="A0A1R1PPH9"/>
<sequence>MKKAITRELVEGDKLKLGKTWEGPYQITRELNKGVYVITDNTGRRELCNGDSLKLYRESEHMIPDVGPRLQTRLRRFKQIRDPSIRA</sequence>
<reference evidence="2" key="1">
    <citation type="submission" date="2017-01" db="EMBL/GenBank/DDBJ databases">
        <authorList>
            <person name="Wang Y."/>
            <person name="White M."/>
            <person name="Kvist S."/>
            <person name="Moncalvo J.-M."/>
        </authorList>
    </citation>
    <scope>NUCLEOTIDE SEQUENCE [LARGE SCALE GENOMIC DNA]</scope>
    <source>
        <strain evidence="2">COL-18-3</strain>
    </source>
</reference>
<evidence type="ECO:0000313" key="2">
    <source>
        <dbReference type="Proteomes" id="UP000188320"/>
    </source>
</evidence>
<comment type="caution">
    <text evidence="1">The sequence shown here is derived from an EMBL/GenBank/DDBJ whole genome shotgun (WGS) entry which is preliminary data.</text>
</comment>
<keyword evidence="2" id="KW-1185">Reference proteome</keyword>
<dbReference type="OrthoDB" id="1744372at2759"/>
<protein>
    <submittedName>
        <fullName evidence="1">Uncharacterized protein</fullName>
    </submittedName>
</protein>
<name>A0A1R1PPH9_ZANCU</name>
<dbReference type="EMBL" id="LSSK01000569">
    <property type="protein sequence ID" value="OMH82885.1"/>
    <property type="molecule type" value="Genomic_DNA"/>
</dbReference>